<dbReference type="EMBL" id="VCGU01000008">
    <property type="protein sequence ID" value="TRY71618.1"/>
    <property type="molecule type" value="Genomic_DNA"/>
</dbReference>
<dbReference type="CDD" id="cd00326">
    <property type="entry name" value="alpha_CA"/>
    <property type="match status" value="1"/>
</dbReference>
<proteinExistence type="inferred from homology"/>
<evidence type="ECO:0000256" key="2">
    <source>
        <dbReference type="ARBA" id="ARBA00010718"/>
    </source>
</evidence>
<accession>A0A553P1Q1</accession>
<evidence type="ECO:0000256" key="8">
    <source>
        <dbReference type="RuleBase" id="RU367011"/>
    </source>
</evidence>
<gene>
    <name evidence="10" type="ORF">TCAL_11468</name>
</gene>
<keyword evidence="11" id="KW-1185">Reference proteome</keyword>
<feature type="signal peptide" evidence="8">
    <location>
        <begin position="1"/>
        <end position="17"/>
    </location>
</feature>
<evidence type="ECO:0000256" key="6">
    <source>
        <dbReference type="ARBA" id="ARBA00023239"/>
    </source>
</evidence>
<dbReference type="GO" id="GO:0008270">
    <property type="term" value="F:zinc ion binding"/>
    <property type="evidence" value="ECO:0007669"/>
    <property type="project" value="UniProtKB-UniRule"/>
</dbReference>
<comment type="cofactor">
    <cofactor evidence="8">
        <name>Zn(2+)</name>
        <dbReference type="ChEBI" id="CHEBI:29105"/>
    </cofactor>
</comment>
<dbReference type="SMART" id="SM01057">
    <property type="entry name" value="Carb_anhydrase"/>
    <property type="match status" value="1"/>
</dbReference>
<dbReference type="OMA" id="WINMEDP"/>
<dbReference type="STRING" id="6832.A0A553P1Q1"/>
<evidence type="ECO:0000313" key="11">
    <source>
        <dbReference type="Proteomes" id="UP000318571"/>
    </source>
</evidence>
<dbReference type="SUPFAM" id="SSF51069">
    <property type="entry name" value="Carbonic anhydrase"/>
    <property type="match status" value="1"/>
</dbReference>
<dbReference type="EC" id="4.2.1.1" evidence="3 8"/>
<evidence type="ECO:0000256" key="1">
    <source>
        <dbReference type="ARBA" id="ARBA00002904"/>
    </source>
</evidence>
<dbReference type="InterPro" id="IPR036398">
    <property type="entry name" value="CA_dom_sf"/>
</dbReference>
<feature type="chain" id="PRO_5025082702" description="Carbonic anhydrase" evidence="8">
    <location>
        <begin position="18"/>
        <end position="275"/>
    </location>
</feature>
<dbReference type="PANTHER" id="PTHR18952:SF265">
    <property type="entry name" value="CARBONIC ANHYDRASE"/>
    <property type="match status" value="1"/>
</dbReference>
<protein>
    <recommendedName>
        <fullName evidence="3 8">Carbonic anhydrase</fullName>
        <ecNumber evidence="3 8">4.2.1.1</ecNumber>
    </recommendedName>
</protein>
<organism evidence="10 11">
    <name type="scientific">Tigriopus californicus</name>
    <name type="common">Marine copepod</name>
    <dbReference type="NCBI Taxonomy" id="6832"/>
    <lineage>
        <taxon>Eukaryota</taxon>
        <taxon>Metazoa</taxon>
        <taxon>Ecdysozoa</taxon>
        <taxon>Arthropoda</taxon>
        <taxon>Crustacea</taxon>
        <taxon>Multicrustacea</taxon>
        <taxon>Hexanauplia</taxon>
        <taxon>Copepoda</taxon>
        <taxon>Harpacticoida</taxon>
        <taxon>Harpacticidae</taxon>
        <taxon>Tigriopus</taxon>
    </lineage>
</organism>
<dbReference type="InterPro" id="IPR018338">
    <property type="entry name" value="Carbonic_anhydrase_a-class_CS"/>
</dbReference>
<dbReference type="OrthoDB" id="429145at2759"/>
<dbReference type="PANTHER" id="PTHR18952">
    <property type="entry name" value="CARBONIC ANHYDRASE"/>
    <property type="match status" value="1"/>
</dbReference>
<comment type="function">
    <text evidence="1 8">Reversible hydration of carbon dioxide.</text>
</comment>
<reference evidence="10 11" key="1">
    <citation type="journal article" date="2018" name="Nat. Ecol. Evol.">
        <title>Genomic signatures of mitonuclear coevolution across populations of Tigriopus californicus.</title>
        <authorList>
            <person name="Barreto F.S."/>
            <person name="Watson E.T."/>
            <person name="Lima T.G."/>
            <person name="Willett C.S."/>
            <person name="Edmands S."/>
            <person name="Li W."/>
            <person name="Burton R.S."/>
        </authorList>
    </citation>
    <scope>NUCLEOTIDE SEQUENCE [LARGE SCALE GENOMIC DNA]</scope>
    <source>
        <strain evidence="10 11">San Diego</strain>
    </source>
</reference>
<dbReference type="InterPro" id="IPR023561">
    <property type="entry name" value="Carbonic_anhydrase_a-class"/>
</dbReference>
<sequence>MVRKVLLIFALVQVVFGSDMAPWNYDDTMKWGDDYPFCDGNEQSPIDIKDAMEKEFDNLLSFSTNYMTCITGTLFNNGHTVQFNVDESEPSRLIFQGPLGSQPYKLLQFHLHWGSDSTKGSEHTLDGQAFPAEIHLVHVNASLDGPLGKRGDLAVVGLFIEVGENAKMAFQPLVEKLPSLKNKDDSTSITINMADILGGVEDFSKWTTYLGSLTTPGCNEIVTWINMEDPIKMAEEELKELRTLINSDKKPMVDNFRPPLELKDRKLYKNMPKAT</sequence>
<keyword evidence="8" id="KW-0732">Signal</keyword>
<dbReference type="AlphaFoldDB" id="A0A553P1Q1"/>
<comment type="catalytic activity">
    <reaction evidence="7 8">
        <text>hydrogencarbonate + H(+) = CO2 + H2O</text>
        <dbReference type="Rhea" id="RHEA:10748"/>
        <dbReference type="ChEBI" id="CHEBI:15377"/>
        <dbReference type="ChEBI" id="CHEBI:15378"/>
        <dbReference type="ChEBI" id="CHEBI:16526"/>
        <dbReference type="ChEBI" id="CHEBI:17544"/>
        <dbReference type="EC" id="4.2.1.1"/>
    </reaction>
</comment>
<evidence type="ECO:0000313" key="10">
    <source>
        <dbReference type="EMBL" id="TRY71618.1"/>
    </source>
</evidence>
<keyword evidence="4 8" id="KW-0479">Metal-binding</keyword>
<feature type="domain" description="Alpha-carbonic anhydrase" evidence="9">
    <location>
        <begin position="21"/>
        <end position="271"/>
    </location>
</feature>
<comment type="similarity">
    <text evidence="2 8">Belongs to the alpha-carbonic anhydrase family.</text>
</comment>
<evidence type="ECO:0000256" key="4">
    <source>
        <dbReference type="ARBA" id="ARBA00022723"/>
    </source>
</evidence>
<dbReference type="GO" id="GO:0004089">
    <property type="term" value="F:carbonate dehydratase activity"/>
    <property type="evidence" value="ECO:0007669"/>
    <property type="project" value="UniProtKB-UniRule"/>
</dbReference>
<dbReference type="PROSITE" id="PS51144">
    <property type="entry name" value="ALPHA_CA_2"/>
    <property type="match status" value="1"/>
</dbReference>
<dbReference type="Gene3D" id="3.10.200.10">
    <property type="entry name" value="Alpha carbonic anhydrase"/>
    <property type="match status" value="1"/>
</dbReference>
<keyword evidence="6 8" id="KW-0456">Lyase</keyword>
<name>A0A553P1Q1_TIGCA</name>
<evidence type="ECO:0000256" key="3">
    <source>
        <dbReference type="ARBA" id="ARBA00012925"/>
    </source>
</evidence>
<evidence type="ECO:0000256" key="7">
    <source>
        <dbReference type="ARBA" id="ARBA00048348"/>
    </source>
</evidence>
<dbReference type="PROSITE" id="PS00162">
    <property type="entry name" value="ALPHA_CA_1"/>
    <property type="match status" value="1"/>
</dbReference>
<dbReference type="Pfam" id="PF00194">
    <property type="entry name" value="Carb_anhydrase"/>
    <property type="match status" value="1"/>
</dbReference>
<comment type="caution">
    <text evidence="10">The sequence shown here is derived from an EMBL/GenBank/DDBJ whole genome shotgun (WGS) entry which is preliminary data.</text>
</comment>
<evidence type="ECO:0000259" key="9">
    <source>
        <dbReference type="PROSITE" id="PS51144"/>
    </source>
</evidence>
<dbReference type="Proteomes" id="UP000318571">
    <property type="component" value="Chromosome 7"/>
</dbReference>
<dbReference type="InterPro" id="IPR001148">
    <property type="entry name" value="CA_dom"/>
</dbReference>
<keyword evidence="5 8" id="KW-0862">Zinc</keyword>
<evidence type="ECO:0000256" key="5">
    <source>
        <dbReference type="ARBA" id="ARBA00022833"/>
    </source>
</evidence>